<dbReference type="OrthoDB" id="3236218at2"/>
<reference evidence="6 7" key="1">
    <citation type="submission" date="2020-03" db="EMBL/GenBank/DDBJ databases">
        <title>Chryseoglobus sp. isolated from a deep-sea seamount.</title>
        <authorList>
            <person name="Zhang D.-C."/>
        </authorList>
    </citation>
    <scope>NUCLEOTIDE SEQUENCE [LARGE SCALE GENOMIC DNA]</scope>
    <source>
        <strain evidence="6 7">KN1116</strain>
    </source>
</reference>
<keyword evidence="2" id="KW-0378">Hydrolase</keyword>
<dbReference type="CDD" id="cd02856">
    <property type="entry name" value="E_set_GDE_Isoamylase_N"/>
    <property type="match status" value="1"/>
</dbReference>
<gene>
    <name evidence="6" type="primary">glgX</name>
    <name evidence="6" type="ORF">FK219_004310</name>
</gene>
<dbReference type="InterPro" id="IPR013783">
    <property type="entry name" value="Ig-like_fold"/>
</dbReference>
<evidence type="ECO:0000256" key="1">
    <source>
        <dbReference type="ARBA" id="ARBA00008061"/>
    </source>
</evidence>
<dbReference type="InterPro" id="IPR044505">
    <property type="entry name" value="GlgX_Isoamylase_N_E_set"/>
</dbReference>
<feature type="domain" description="Glycosyl hydrolase family 13 catalytic" evidence="5">
    <location>
        <begin position="116"/>
        <end position="579"/>
    </location>
</feature>
<keyword evidence="3" id="KW-0326">Glycosidase</keyword>
<dbReference type="InterPro" id="IPR014756">
    <property type="entry name" value="Ig_E-set"/>
</dbReference>
<dbReference type="SMART" id="SM00642">
    <property type="entry name" value="Aamy"/>
    <property type="match status" value="1"/>
</dbReference>
<organism evidence="6 7">
    <name type="scientific">Microcella pacifica</name>
    <dbReference type="NCBI Taxonomy" id="2591847"/>
    <lineage>
        <taxon>Bacteria</taxon>
        <taxon>Bacillati</taxon>
        <taxon>Actinomycetota</taxon>
        <taxon>Actinomycetes</taxon>
        <taxon>Micrococcales</taxon>
        <taxon>Microbacteriaceae</taxon>
        <taxon>Microcella</taxon>
    </lineage>
</organism>
<dbReference type="GO" id="GO:0004135">
    <property type="term" value="F:amylo-alpha-1,6-glucosidase activity"/>
    <property type="evidence" value="ECO:0007669"/>
    <property type="project" value="InterPro"/>
</dbReference>
<dbReference type="InterPro" id="IPR006047">
    <property type="entry name" value="GH13_cat_dom"/>
</dbReference>
<dbReference type="InterPro" id="IPR013780">
    <property type="entry name" value="Glyco_hydro_b"/>
</dbReference>
<dbReference type="SUPFAM" id="SSF81296">
    <property type="entry name" value="E set domains"/>
    <property type="match status" value="1"/>
</dbReference>
<dbReference type="InterPro" id="IPR004193">
    <property type="entry name" value="Glyco_hydro_13_N"/>
</dbReference>
<dbReference type="SUPFAM" id="SSF51011">
    <property type="entry name" value="Glycosyl hydrolase domain"/>
    <property type="match status" value="1"/>
</dbReference>
<dbReference type="NCBIfam" id="TIGR02100">
    <property type="entry name" value="glgX_debranch"/>
    <property type="match status" value="1"/>
</dbReference>
<dbReference type="Proteomes" id="UP000818266">
    <property type="component" value="Unassembled WGS sequence"/>
</dbReference>
<accession>A0A9E5JMP1</accession>
<comment type="caution">
    <text evidence="6">The sequence shown here is derived from an EMBL/GenBank/DDBJ whole genome shotgun (WGS) entry which is preliminary data.</text>
</comment>
<feature type="region of interest" description="Disordered" evidence="4">
    <location>
        <begin position="478"/>
        <end position="505"/>
    </location>
</feature>
<dbReference type="GO" id="GO:0005980">
    <property type="term" value="P:glycogen catabolic process"/>
    <property type="evidence" value="ECO:0007669"/>
    <property type="project" value="InterPro"/>
</dbReference>
<evidence type="ECO:0000256" key="3">
    <source>
        <dbReference type="ARBA" id="ARBA00023295"/>
    </source>
</evidence>
<comment type="similarity">
    <text evidence="1">Belongs to the glycosyl hydrolase 13 family.</text>
</comment>
<sequence length="705" mass="77796">MPSAPAFARLGVHPTSTGGELRVWSEHASSMRLVLFDPDDLDRVTGELVMHRMKKDKGTWHIAARELSPGAVYALRVDGPRDAERGTGHAFDPDRLLLDPYARGVERSPRGEWRARVLGDAFDWGGVRKPRIPDDQRVIYEAHVKGLTKLAPELPDELRGTYAGLAHPTTIAYLKNLGVTTVELLPIHQFVSEQRLQALGLTNYWGYNTLNFFAPHAAYATRKAQQGGPDAVLREVKGMVRLLHEAGLEVMLDVVYNHTAEEGLDGPTSSFRGIDNATYYRHIGGGAGDGEGESGSGSGGGGEYLDVTGCGNTIDASRPVVQRLILDSLRYWAREVQVDGFRFDLMATLGRDAAAHFDPEHPLLRAILDDPALQDVTMVAEPWDVGMGGWQVGNFPRGYSEWNDGYRDRARHFWLTDIASAREHGHAPEGIGSLARRITGSAHVFAAERGPLASVNFVTAHDGFTLADLVSHDHKHNVANGEDNRDGNDHNRSYNFGVEGPTDEPGITGARRKAMRNLLGTLLLSAGTPMITAGDEVGRTQRGNNNAYCHDSELTWLDWAHEGWQQDLLRVASRLTQLRRENPALRPSRYGRWGETVPNATQMDWYNKEGASMTMEDWDSPAERTLQYLAASTPEREEFNRILLVVHGLEEPVQVTLPEHEGVTGYTLLWDSSHDDISDLASEHSPGTALDVGPTSMLLFRAHGE</sequence>
<dbReference type="Pfam" id="PF00128">
    <property type="entry name" value="Alpha-amylase"/>
    <property type="match status" value="1"/>
</dbReference>
<protein>
    <submittedName>
        <fullName evidence="6">Glycogen debranching protein GlgX</fullName>
    </submittedName>
</protein>
<dbReference type="RefSeq" id="WP_152583199.1">
    <property type="nucleotide sequence ID" value="NZ_VIKT02000005.1"/>
</dbReference>
<dbReference type="InterPro" id="IPR011837">
    <property type="entry name" value="Glycogen_debranch_GlgX"/>
</dbReference>
<dbReference type="EMBL" id="VIKT02000005">
    <property type="protein sequence ID" value="NHF62469.1"/>
    <property type="molecule type" value="Genomic_DNA"/>
</dbReference>
<dbReference type="Gene3D" id="3.20.20.80">
    <property type="entry name" value="Glycosidases"/>
    <property type="match status" value="1"/>
</dbReference>
<proteinExistence type="inferred from homology"/>
<evidence type="ECO:0000256" key="4">
    <source>
        <dbReference type="SAM" id="MobiDB-lite"/>
    </source>
</evidence>
<evidence type="ECO:0000313" key="7">
    <source>
        <dbReference type="Proteomes" id="UP000818266"/>
    </source>
</evidence>
<dbReference type="AlphaFoldDB" id="A0A9E5JMP1"/>
<feature type="compositionally biased region" description="Basic and acidic residues" evidence="4">
    <location>
        <begin position="482"/>
        <end position="492"/>
    </location>
</feature>
<evidence type="ECO:0000256" key="2">
    <source>
        <dbReference type="ARBA" id="ARBA00022801"/>
    </source>
</evidence>
<dbReference type="Gene3D" id="2.60.40.1180">
    <property type="entry name" value="Golgi alpha-mannosidase II"/>
    <property type="match status" value="1"/>
</dbReference>
<evidence type="ECO:0000313" key="6">
    <source>
        <dbReference type="EMBL" id="NHF62469.1"/>
    </source>
</evidence>
<dbReference type="Pfam" id="PF02922">
    <property type="entry name" value="CBM_48"/>
    <property type="match status" value="1"/>
</dbReference>
<keyword evidence="7" id="KW-1185">Reference proteome</keyword>
<evidence type="ECO:0000259" key="5">
    <source>
        <dbReference type="SMART" id="SM00642"/>
    </source>
</evidence>
<dbReference type="InterPro" id="IPR017853">
    <property type="entry name" value="GH"/>
</dbReference>
<name>A0A9E5JMP1_9MICO</name>
<dbReference type="SUPFAM" id="SSF51445">
    <property type="entry name" value="(Trans)glycosidases"/>
    <property type="match status" value="1"/>
</dbReference>
<dbReference type="CDD" id="cd11326">
    <property type="entry name" value="AmyAc_Glg_debranch"/>
    <property type="match status" value="1"/>
</dbReference>
<dbReference type="Gene3D" id="2.60.40.10">
    <property type="entry name" value="Immunoglobulins"/>
    <property type="match status" value="1"/>
</dbReference>
<dbReference type="PANTHER" id="PTHR43002">
    <property type="entry name" value="GLYCOGEN DEBRANCHING ENZYME"/>
    <property type="match status" value="1"/>
</dbReference>